<dbReference type="Proteomes" id="UP000050514">
    <property type="component" value="Unassembled WGS sequence"/>
</dbReference>
<keyword evidence="3" id="KW-1185">Reference proteome</keyword>
<accession>A0A0P6X6D6</accession>
<organism evidence="2 3">
    <name type="scientific">Bellilinea caldifistulae</name>
    <dbReference type="NCBI Taxonomy" id="360411"/>
    <lineage>
        <taxon>Bacteria</taxon>
        <taxon>Bacillati</taxon>
        <taxon>Chloroflexota</taxon>
        <taxon>Anaerolineae</taxon>
        <taxon>Anaerolineales</taxon>
        <taxon>Anaerolineaceae</taxon>
        <taxon>Bellilinea</taxon>
    </lineage>
</organism>
<dbReference type="InterPro" id="IPR052340">
    <property type="entry name" value="RNase_Y/CdgJ"/>
</dbReference>
<evidence type="ECO:0000259" key="1">
    <source>
        <dbReference type="PROSITE" id="PS51833"/>
    </source>
</evidence>
<proteinExistence type="predicted"/>
<dbReference type="AlphaFoldDB" id="A0A0P6X6D6"/>
<feature type="domain" description="HDOD" evidence="1">
    <location>
        <begin position="16"/>
        <end position="212"/>
    </location>
</feature>
<dbReference type="EMBL" id="LGHJ01000009">
    <property type="protein sequence ID" value="KPL77527.1"/>
    <property type="molecule type" value="Genomic_DNA"/>
</dbReference>
<dbReference type="SUPFAM" id="SSF109604">
    <property type="entry name" value="HD-domain/PDEase-like"/>
    <property type="match status" value="1"/>
</dbReference>
<protein>
    <recommendedName>
        <fullName evidence="1">HDOD domain-containing protein</fullName>
    </recommendedName>
</protein>
<dbReference type="PROSITE" id="PS51833">
    <property type="entry name" value="HDOD"/>
    <property type="match status" value="1"/>
</dbReference>
<dbReference type="STRING" id="360411.AC812_02985"/>
<dbReference type="PANTHER" id="PTHR33525">
    <property type="match status" value="1"/>
</dbReference>
<dbReference type="PANTHER" id="PTHR33525:SF5">
    <property type="entry name" value="TWO COMPONENT SIGNAL TRANSDUCTION SYSTEM RESPONSE REGULATOR"/>
    <property type="match status" value="1"/>
</dbReference>
<dbReference type="RefSeq" id="WP_061913774.1">
    <property type="nucleotide sequence ID" value="NZ_DF967971.1"/>
</dbReference>
<dbReference type="SMART" id="SM00471">
    <property type="entry name" value="HDc"/>
    <property type="match status" value="1"/>
</dbReference>
<name>A0A0P6X6D6_9CHLR</name>
<reference evidence="2 3" key="1">
    <citation type="submission" date="2015-07" db="EMBL/GenBank/DDBJ databases">
        <title>Draft genome of Bellilinea caldifistulae DSM 17877.</title>
        <authorList>
            <person name="Hemp J."/>
            <person name="Ward L.M."/>
            <person name="Pace L.A."/>
            <person name="Fischer W.W."/>
        </authorList>
    </citation>
    <scope>NUCLEOTIDE SEQUENCE [LARGE SCALE GENOMIC DNA]</scope>
    <source>
        <strain evidence="2 3">GOMI-1</strain>
    </source>
</reference>
<evidence type="ECO:0000313" key="3">
    <source>
        <dbReference type="Proteomes" id="UP000050514"/>
    </source>
</evidence>
<dbReference type="OrthoDB" id="159209at2"/>
<dbReference type="InterPro" id="IPR006675">
    <property type="entry name" value="HDIG_dom"/>
</dbReference>
<dbReference type="InterPro" id="IPR003607">
    <property type="entry name" value="HD/PDEase_dom"/>
</dbReference>
<comment type="caution">
    <text evidence="2">The sequence shown here is derived from an EMBL/GenBank/DDBJ whole genome shotgun (WGS) entry which is preliminary data.</text>
</comment>
<dbReference type="Gene3D" id="1.10.3210.10">
    <property type="entry name" value="Hypothetical protein af1432"/>
    <property type="match status" value="1"/>
</dbReference>
<dbReference type="Pfam" id="PF08668">
    <property type="entry name" value="HDOD"/>
    <property type="match status" value="1"/>
</dbReference>
<sequence>MLTQRVQAILQSVNHLRPIPSNVTRVLKELENPKVSLGMIAEYIGLDQALAALVLQMANSAVLGYGRSCSSLNDAVVRIGVKRLKSLLLASVAVDSMNRQLSGYRLGAGELWNHSVGTAVTAEWAARALSYRDPEEAYVAGLLHDIGKLLLDQYVLSDYSQIILYVKKYNQPLWQVEEKLIGIDHARVGGLIAQRWGFPTVLIDAISFHHYPSAAHANPVLPAIVNLANYLTIKVQGSQQGLFCDEIHPDTFAILSLDDVRLERFQQRVMDVLGVSAS</sequence>
<dbReference type="InterPro" id="IPR013976">
    <property type="entry name" value="HDOD"/>
</dbReference>
<evidence type="ECO:0000313" key="2">
    <source>
        <dbReference type="EMBL" id="KPL77527.1"/>
    </source>
</evidence>
<dbReference type="CDD" id="cd00077">
    <property type="entry name" value="HDc"/>
    <property type="match status" value="1"/>
</dbReference>
<gene>
    <name evidence="2" type="ORF">AC812_02985</name>
</gene>
<dbReference type="NCBIfam" id="TIGR00277">
    <property type="entry name" value="HDIG"/>
    <property type="match status" value="1"/>
</dbReference>